<evidence type="ECO:0000313" key="2">
    <source>
        <dbReference type="EMBL" id="TCC90593.1"/>
    </source>
</evidence>
<keyword evidence="3" id="KW-1185">Reference proteome</keyword>
<proteinExistence type="predicted"/>
<dbReference type="RefSeq" id="WP_131553990.1">
    <property type="nucleotide sequence ID" value="NZ_SJSK01000003.1"/>
</dbReference>
<evidence type="ECO:0008006" key="4">
    <source>
        <dbReference type="Google" id="ProtNLM"/>
    </source>
</evidence>
<feature type="chain" id="PRO_5020271644" description="Secreted protein" evidence="1">
    <location>
        <begin position="28"/>
        <end position="150"/>
    </location>
</feature>
<dbReference type="Proteomes" id="UP000292884">
    <property type="component" value="Unassembled WGS sequence"/>
</dbReference>
<evidence type="ECO:0000256" key="1">
    <source>
        <dbReference type="SAM" id="SignalP"/>
    </source>
</evidence>
<reference evidence="2 3" key="1">
    <citation type="submission" date="2019-02" db="EMBL/GenBank/DDBJ databases">
        <title>Pedobacter sp. RP-1-13 sp. nov., isolated from Arctic soil.</title>
        <authorList>
            <person name="Dahal R.H."/>
        </authorList>
    </citation>
    <scope>NUCLEOTIDE SEQUENCE [LARGE SCALE GENOMIC DNA]</scope>
    <source>
        <strain evidence="2 3">RP-1-13</strain>
    </source>
</reference>
<name>A0A4R0MUT9_9SPHI</name>
<protein>
    <recommendedName>
        <fullName evidence="4">Secreted protein</fullName>
    </recommendedName>
</protein>
<gene>
    <name evidence="2" type="ORF">EZ428_15110</name>
</gene>
<keyword evidence="1" id="KW-0732">Signal</keyword>
<accession>A0A4R0MUT9</accession>
<dbReference type="AlphaFoldDB" id="A0A4R0MUT9"/>
<organism evidence="2 3">
    <name type="scientific">Pedobacter frigiditerrae</name>
    <dbReference type="NCBI Taxonomy" id="2530452"/>
    <lineage>
        <taxon>Bacteria</taxon>
        <taxon>Pseudomonadati</taxon>
        <taxon>Bacteroidota</taxon>
        <taxon>Sphingobacteriia</taxon>
        <taxon>Sphingobacteriales</taxon>
        <taxon>Sphingobacteriaceae</taxon>
        <taxon>Pedobacter</taxon>
    </lineage>
</organism>
<sequence length="150" mass="16344">MKKFILFGLFFGLLASSLLFKNNIAIAQGIEDTGPPDTTQSVQCKVSEHLFDYSTQDGSYTKQCAKCSTTTASTDILDLQGKKIGVHYYKVIVTVNATVRDCKFKDNVNAKCNEISMSGGIVGDCPQWDVMDETQTETPTDSIPGGIPNM</sequence>
<feature type="signal peptide" evidence="1">
    <location>
        <begin position="1"/>
        <end position="27"/>
    </location>
</feature>
<evidence type="ECO:0000313" key="3">
    <source>
        <dbReference type="Proteomes" id="UP000292884"/>
    </source>
</evidence>
<dbReference type="EMBL" id="SJSK01000003">
    <property type="protein sequence ID" value="TCC90593.1"/>
    <property type="molecule type" value="Genomic_DNA"/>
</dbReference>
<comment type="caution">
    <text evidence="2">The sequence shown here is derived from an EMBL/GenBank/DDBJ whole genome shotgun (WGS) entry which is preliminary data.</text>
</comment>